<name>A0A7V8VCT6_9BACT</name>
<dbReference type="SUPFAM" id="SSF56112">
    <property type="entry name" value="Protein kinase-like (PK-like)"/>
    <property type="match status" value="1"/>
</dbReference>
<evidence type="ECO:0000313" key="6">
    <source>
        <dbReference type="EMBL" id="MBA2225417.1"/>
    </source>
</evidence>
<evidence type="ECO:0000256" key="2">
    <source>
        <dbReference type="ARBA" id="ARBA00022741"/>
    </source>
</evidence>
<dbReference type="Proteomes" id="UP000542342">
    <property type="component" value="Unassembled WGS sequence"/>
</dbReference>
<dbReference type="PROSITE" id="PS00108">
    <property type="entry name" value="PROTEIN_KINASE_ST"/>
    <property type="match status" value="1"/>
</dbReference>
<keyword evidence="3 6" id="KW-0418">Kinase</keyword>
<evidence type="ECO:0000256" key="4">
    <source>
        <dbReference type="ARBA" id="ARBA00022840"/>
    </source>
</evidence>
<dbReference type="GO" id="GO:0005524">
    <property type="term" value="F:ATP binding"/>
    <property type="evidence" value="ECO:0007669"/>
    <property type="project" value="UniProtKB-KW"/>
</dbReference>
<dbReference type="PROSITE" id="PS50011">
    <property type="entry name" value="PROTEIN_KINASE_DOM"/>
    <property type="match status" value="1"/>
</dbReference>
<comment type="caution">
    <text evidence="6">The sequence shown here is derived from an EMBL/GenBank/DDBJ whole genome shotgun (WGS) entry which is preliminary data.</text>
</comment>
<gene>
    <name evidence="6" type="ORF">H0921_04475</name>
</gene>
<dbReference type="InterPro" id="IPR008271">
    <property type="entry name" value="Ser/Thr_kinase_AS"/>
</dbReference>
<keyword evidence="7" id="KW-1185">Reference proteome</keyword>
<dbReference type="SMART" id="SM00220">
    <property type="entry name" value="S_TKc"/>
    <property type="match status" value="1"/>
</dbReference>
<accession>A0A7V8VCT6</accession>
<sequence length="323" mass="36215">MASLFPRIRSLTPGAFVLTPGAEPAPGYRLRRMRGRGGFAEVWEADAPSGQTVALKFMPSMNATSTARELRSLQSLLPLKHPHLLPAYDVWCVPGYIVIVMELADATLLDLMLLYHNELGQPIETSLLCRYLWQVADALDFLNARQHSREGRKVGFQHGDVKPNNILLVGETAKLSDYGLATPTHGPVTPCPRQGTREYAAPEIFTGYYSERSDQFSLAVTYYVLRTGAFPFPALPTELPRQFSRPAPDLTLVTPAEQPPLQRALAPVPQDRYPTCREFMADILKAHRYKVVRDSDDHWLIIRDKKRSSTVTTVSLLRRPPHA</sequence>
<evidence type="ECO:0000256" key="3">
    <source>
        <dbReference type="ARBA" id="ARBA00022777"/>
    </source>
</evidence>
<dbReference type="Gene3D" id="1.10.510.10">
    <property type="entry name" value="Transferase(Phosphotransferase) domain 1"/>
    <property type="match status" value="1"/>
</dbReference>
<protein>
    <submittedName>
        <fullName evidence="6">Protein kinase</fullName>
    </submittedName>
</protein>
<keyword evidence="1" id="KW-0808">Transferase</keyword>
<reference evidence="6 7" key="1">
    <citation type="submission" date="2020-07" db="EMBL/GenBank/DDBJ databases">
        <title>Thermogemmata thermophila gen. nov., sp. nov., a novel moderate thermophilic planctomycete from a Kamchatka hot spring.</title>
        <authorList>
            <person name="Elcheninov A.G."/>
            <person name="Podosokorskaya O.A."/>
            <person name="Kovaleva O.L."/>
            <person name="Novikov A."/>
            <person name="Bonch-Osmolovskaya E.A."/>
            <person name="Toshchakov S.V."/>
            <person name="Kublanov I.V."/>
        </authorList>
    </citation>
    <scope>NUCLEOTIDE SEQUENCE [LARGE SCALE GENOMIC DNA]</scope>
    <source>
        <strain evidence="6 7">2918</strain>
    </source>
</reference>
<dbReference type="InterPro" id="IPR011009">
    <property type="entry name" value="Kinase-like_dom_sf"/>
</dbReference>
<dbReference type="InterPro" id="IPR000719">
    <property type="entry name" value="Prot_kinase_dom"/>
</dbReference>
<dbReference type="PANTHER" id="PTHR43289">
    <property type="entry name" value="MITOGEN-ACTIVATED PROTEIN KINASE KINASE KINASE 20-RELATED"/>
    <property type="match status" value="1"/>
</dbReference>
<organism evidence="6 7">
    <name type="scientific">Thermogemmata fonticola</name>
    <dbReference type="NCBI Taxonomy" id="2755323"/>
    <lineage>
        <taxon>Bacteria</taxon>
        <taxon>Pseudomonadati</taxon>
        <taxon>Planctomycetota</taxon>
        <taxon>Planctomycetia</taxon>
        <taxon>Gemmatales</taxon>
        <taxon>Gemmataceae</taxon>
        <taxon>Thermogemmata</taxon>
    </lineage>
</organism>
<dbReference type="PANTHER" id="PTHR43289:SF34">
    <property type="entry name" value="SERINE_THREONINE-PROTEIN KINASE YBDM-RELATED"/>
    <property type="match status" value="1"/>
</dbReference>
<dbReference type="AlphaFoldDB" id="A0A7V8VCT6"/>
<keyword evidence="2" id="KW-0547">Nucleotide-binding</keyword>
<evidence type="ECO:0000259" key="5">
    <source>
        <dbReference type="PROSITE" id="PS50011"/>
    </source>
</evidence>
<dbReference type="EMBL" id="JACEFB010000002">
    <property type="protein sequence ID" value="MBA2225417.1"/>
    <property type="molecule type" value="Genomic_DNA"/>
</dbReference>
<keyword evidence="4" id="KW-0067">ATP-binding</keyword>
<feature type="domain" description="Protein kinase" evidence="5">
    <location>
        <begin position="28"/>
        <end position="290"/>
    </location>
</feature>
<proteinExistence type="predicted"/>
<dbReference type="Pfam" id="PF00069">
    <property type="entry name" value="Pkinase"/>
    <property type="match status" value="1"/>
</dbReference>
<dbReference type="GO" id="GO:0004674">
    <property type="term" value="F:protein serine/threonine kinase activity"/>
    <property type="evidence" value="ECO:0007669"/>
    <property type="project" value="TreeGrafter"/>
</dbReference>
<evidence type="ECO:0000313" key="7">
    <source>
        <dbReference type="Proteomes" id="UP000542342"/>
    </source>
</evidence>
<evidence type="ECO:0000256" key="1">
    <source>
        <dbReference type="ARBA" id="ARBA00022679"/>
    </source>
</evidence>